<sequence>LRLYPSYVFLRLCKHLFINQPQGLMFAVGVFMGWGELSVDGSIPYTVLAPVYLSCLFWTIAYETIYQHQDKLDDTKIGLHSPALWCAERTIPICTASSVIFLTLLSLGGALNGHGPLFYAAVCTAGLMLIPTLIKTNIDQPGECKALFLGTPRIGQVILAGLVADAVLQRALTGVAL</sequence>
<proteinExistence type="predicted"/>
<protein>
    <submittedName>
        <fullName evidence="1">Uncharacterized protein</fullName>
    </submittedName>
</protein>
<name>A0ACB8S3E2_9AGAM</name>
<comment type="caution">
    <text evidence="1">The sequence shown here is derived from an EMBL/GenBank/DDBJ whole genome shotgun (WGS) entry which is preliminary data.</text>
</comment>
<feature type="non-terminal residue" evidence="1">
    <location>
        <position position="1"/>
    </location>
</feature>
<gene>
    <name evidence="1" type="ORF">FA95DRAFT_1486748</name>
</gene>
<accession>A0ACB8S3E2</accession>
<keyword evidence="2" id="KW-1185">Reference proteome</keyword>
<evidence type="ECO:0000313" key="2">
    <source>
        <dbReference type="Proteomes" id="UP000814033"/>
    </source>
</evidence>
<reference evidence="1" key="2">
    <citation type="journal article" date="2022" name="New Phytol.">
        <title>Evolutionary transition to the ectomycorrhizal habit in the genomes of a hyperdiverse lineage of mushroom-forming fungi.</title>
        <authorList>
            <person name="Looney B."/>
            <person name="Miyauchi S."/>
            <person name="Morin E."/>
            <person name="Drula E."/>
            <person name="Courty P.E."/>
            <person name="Kohler A."/>
            <person name="Kuo A."/>
            <person name="LaButti K."/>
            <person name="Pangilinan J."/>
            <person name="Lipzen A."/>
            <person name="Riley R."/>
            <person name="Andreopoulos W."/>
            <person name="He G."/>
            <person name="Johnson J."/>
            <person name="Nolan M."/>
            <person name="Tritt A."/>
            <person name="Barry K.W."/>
            <person name="Grigoriev I.V."/>
            <person name="Nagy L.G."/>
            <person name="Hibbett D."/>
            <person name="Henrissat B."/>
            <person name="Matheny P.B."/>
            <person name="Labbe J."/>
            <person name="Martin F.M."/>
        </authorList>
    </citation>
    <scope>NUCLEOTIDE SEQUENCE</scope>
    <source>
        <strain evidence="1">FP105234-sp</strain>
    </source>
</reference>
<organism evidence="1 2">
    <name type="scientific">Auriscalpium vulgare</name>
    <dbReference type="NCBI Taxonomy" id="40419"/>
    <lineage>
        <taxon>Eukaryota</taxon>
        <taxon>Fungi</taxon>
        <taxon>Dikarya</taxon>
        <taxon>Basidiomycota</taxon>
        <taxon>Agaricomycotina</taxon>
        <taxon>Agaricomycetes</taxon>
        <taxon>Russulales</taxon>
        <taxon>Auriscalpiaceae</taxon>
        <taxon>Auriscalpium</taxon>
    </lineage>
</organism>
<dbReference type="EMBL" id="MU275859">
    <property type="protein sequence ID" value="KAI0050662.1"/>
    <property type="molecule type" value="Genomic_DNA"/>
</dbReference>
<dbReference type="Proteomes" id="UP000814033">
    <property type="component" value="Unassembled WGS sequence"/>
</dbReference>
<evidence type="ECO:0000313" key="1">
    <source>
        <dbReference type="EMBL" id="KAI0050662.1"/>
    </source>
</evidence>
<reference evidence="1" key="1">
    <citation type="submission" date="2021-02" db="EMBL/GenBank/DDBJ databases">
        <authorList>
            <consortium name="DOE Joint Genome Institute"/>
            <person name="Ahrendt S."/>
            <person name="Looney B.P."/>
            <person name="Miyauchi S."/>
            <person name="Morin E."/>
            <person name="Drula E."/>
            <person name="Courty P.E."/>
            <person name="Chicoki N."/>
            <person name="Fauchery L."/>
            <person name="Kohler A."/>
            <person name="Kuo A."/>
            <person name="Labutti K."/>
            <person name="Pangilinan J."/>
            <person name="Lipzen A."/>
            <person name="Riley R."/>
            <person name="Andreopoulos W."/>
            <person name="He G."/>
            <person name="Johnson J."/>
            <person name="Barry K.W."/>
            <person name="Grigoriev I.V."/>
            <person name="Nagy L."/>
            <person name="Hibbett D."/>
            <person name="Henrissat B."/>
            <person name="Matheny P.B."/>
            <person name="Labbe J."/>
            <person name="Martin F."/>
        </authorList>
    </citation>
    <scope>NUCLEOTIDE SEQUENCE</scope>
    <source>
        <strain evidence="1">FP105234-sp</strain>
    </source>
</reference>